<dbReference type="GO" id="GO:0030788">
    <property type="term" value="F:precorrin-2 C20-methyltransferase activity"/>
    <property type="evidence" value="ECO:0007669"/>
    <property type="project" value="InterPro"/>
</dbReference>
<dbReference type="CDD" id="cd11645">
    <property type="entry name" value="Precorrin_2_C20_MT"/>
    <property type="match status" value="1"/>
</dbReference>
<keyword evidence="3" id="KW-0169">Cobalamin biosynthesis</keyword>
<dbReference type="Pfam" id="PF00590">
    <property type="entry name" value="TP_methylase"/>
    <property type="match status" value="1"/>
</dbReference>
<organism evidence="9 10">
    <name type="scientific">Bacteroides coprosuis DSM 18011</name>
    <dbReference type="NCBI Taxonomy" id="679937"/>
    <lineage>
        <taxon>Bacteria</taxon>
        <taxon>Pseudomonadati</taxon>
        <taxon>Bacteroidota</taxon>
        <taxon>Bacteroidia</taxon>
        <taxon>Bacteroidales</taxon>
        <taxon>Bacteroidaceae</taxon>
        <taxon>Bacteroides</taxon>
    </lineage>
</organism>
<dbReference type="OrthoDB" id="9815856at2"/>
<comment type="pathway">
    <text evidence="1">Cofactor biosynthesis; adenosylcobalamin biosynthesis.</text>
</comment>
<dbReference type="GO" id="GO:0032259">
    <property type="term" value="P:methylation"/>
    <property type="evidence" value="ECO:0007669"/>
    <property type="project" value="UniProtKB-KW"/>
</dbReference>
<evidence type="ECO:0000256" key="1">
    <source>
        <dbReference type="ARBA" id="ARBA00004953"/>
    </source>
</evidence>
<comment type="subunit">
    <text evidence="7">Homodimer.</text>
</comment>
<dbReference type="PANTHER" id="PTHR43467:SF2">
    <property type="entry name" value="COBALT-PRECORRIN-2 C(20)-METHYLTRANSFERASE"/>
    <property type="match status" value="1"/>
</dbReference>
<dbReference type="PANTHER" id="PTHR43467">
    <property type="entry name" value="COBALT-PRECORRIN-2 C(20)-METHYLTRANSFERASE"/>
    <property type="match status" value="1"/>
</dbReference>
<dbReference type="InterPro" id="IPR000878">
    <property type="entry name" value="4pyrrol_Mease"/>
</dbReference>
<name>F3ZUU3_9BACE</name>
<proteinExistence type="inferred from homology"/>
<evidence type="ECO:0000256" key="6">
    <source>
        <dbReference type="ARBA" id="ARBA00022691"/>
    </source>
</evidence>
<evidence type="ECO:0000256" key="3">
    <source>
        <dbReference type="ARBA" id="ARBA00022573"/>
    </source>
</evidence>
<accession>F3ZUU3</accession>
<comment type="catalytic activity">
    <reaction evidence="7">
        <text>Co-precorrin-2 + S-adenosyl-L-methionine = Co-precorrin-3 + S-adenosyl-L-homocysteine + H(+)</text>
        <dbReference type="Rhea" id="RHEA:17997"/>
        <dbReference type="ChEBI" id="CHEBI:15378"/>
        <dbReference type="ChEBI" id="CHEBI:57856"/>
        <dbReference type="ChEBI" id="CHEBI:59789"/>
        <dbReference type="ChEBI" id="CHEBI:60053"/>
        <dbReference type="ChEBI" id="CHEBI:60060"/>
        <dbReference type="EC" id="2.1.1.151"/>
    </reaction>
</comment>
<evidence type="ECO:0000256" key="5">
    <source>
        <dbReference type="ARBA" id="ARBA00022679"/>
    </source>
</evidence>
<dbReference type="EMBL" id="CM001167">
    <property type="protein sequence ID" value="EGJ71403.1"/>
    <property type="molecule type" value="Genomic_DNA"/>
</dbReference>
<sequence>MANTITFVSLGPGEPELITLKGLKTLKEADIIYCPSTTLKNTKVSSRALDILLALDIDQAKVQLFDVPMSKDRTLALASYAAVSKLIHQAYLEGKNVAVTAEGDAGFYSSSHYIIDNLKRDGVVVDKIPGVPAFISAGALAHIHIAMQEEELHVVPGVITTSDLVDKIEKHRAVVIMKASQSAEDIKQAIHKAPQSTFHYFENVGLDTEYYTTDTEEIINRKFPYFSLLIIKS</sequence>
<evidence type="ECO:0000259" key="8">
    <source>
        <dbReference type="Pfam" id="PF00590"/>
    </source>
</evidence>
<dbReference type="PROSITE" id="PS00839">
    <property type="entry name" value="SUMT_1"/>
    <property type="match status" value="1"/>
</dbReference>
<evidence type="ECO:0000256" key="2">
    <source>
        <dbReference type="ARBA" id="ARBA00005879"/>
    </source>
</evidence>
<dbReference type="PIRSF" id="PIRSF036427">
    <property type="entry name" value="Precrrn-2_mtase"/>
    <property type="match status" value="1"/>
</dbReference>
<dbReference type="AlphaFoldDB" id="F3ZUU3"/>
<feature type="domain" description="Tetrapyrrole methylase" evidence="8">
    <location>
        <begin position="4"/>
        <end position="215"/>
    </location>
</feature>
<reference evidence="9 10" key="1">
    <citation type="journal article" date="2011" name="Stand. Genomic Sci.">
        <title>Non-contiguous finished genome sequence of Bacteroides coprosuis type strain (PC139).</title>
        <authorList>
            <person name="Land M."/>
            <person name="Held B."/>
            <person name="Gronow S."/>
            <person name="Abt B."/>
            <person name="Lucas S."/>
            <person name="Del Rio T.G."/>
            <person name="Nolan M."/>
            <person name="Tice H."/>
            <person name="Cheng J.F."/>
            <person name="Pitluck S."/>
            <person name="Liolios K."/>
            <person name="Pagani I."/>
            <person name="Ivanova N."/>
            <person name="Mavromatis K."/>
            <person name="Mikhailova N."/>
            <person name="Pati A."/>
            <person name="Tapia R."/>
            <person name="Han C."/>
            <person name="Goodwin L."/>
            <person name="Chen A."/>
            <person name="Palaniappan K."/>
            <person name="Hauser L."/>
            <person name="Brambilla E.M."/>
            <person name="Rohde M."/>
            <person name="Goker M."/>
            <person name="Detter J.C."/>
            <person name="Woyke T."/>
            <person name="Bristow J."/>
            <person name="Eisen J.A."/>
            <person name="Markowitz V."/>
            <person name="Hugenholtz P."/>
            <person name="Kyrpides N.C."/>
            <person name="Klenk H.P."/>
            <person name="Lapidus A."/>
        </authorList>
    </citation>
    <scope>NUCLEOTIDE SEQUENCE</scope>
    <source>
        <strain evidence="9 10">DSM 18011</strain>
    </source>
</reference>
<protein>
    <recommendedName>
        <fullName evidence="7">Cobalt-precorrin-2 C(20)-methyltransferase</fullName>
        <ecNumber evidence="7">2.1.1.151</ecNumber>
    </recommendedName>
</protein>
<keyword evidence="4 9" id="KW-0489">Methyltransferase</keyword>
<dbReference type="STRING" id="679937.Bcop_1199"/>
<dbReference type="InterPro" id="IPR014777">
    <property type="entry name" value="4pyrrole_Mease_sub1"/>
</dbReference>
<evidence type="ECO:0000256" key="7">
    <source>
        <dbReference type="PIRNR" id="PIRNR036427"/>
    </source>
</evidence>
<dbReference type="SUPFAM" id="SSF53790">
    <property type="entry name" value="Tetrapyrrole methylase"/>
    <property type="match status" value="1"/>
</dbReference>
<dbReference type="InterPro" id="IPR035996">
    <property type="entry name" value="4pyrrol_Methylase_sf"/>
</dbReference>
<dbReference type="eggNOG" id="COG2243">
    <property type="taxonomic scope" value="Bacteria"/>
</dbReference>
<dbReference type="Gene3D" id="3.40.1010.10">
    <property type="entry name" value="Cobalt-precorrin-4 Transmethylase, Domain 1"/>
    <property type="match status" value="1"/>
</dbReference>
<keyword evidence="5 9" id="KW-0808">Transferase</keyword>
<dbReference type="GO" id="GO:0009236">
    <property type="term" value="P:cobalamin biosynthetic process"/>
    <property type="evidence" value="ECO:0007669"/>
    <property type="project" value="UniProtKB-UniRule"/>
</dbReference>
<evidence type="ECO:0000313" key="9">
    <source>
        <dbReference type="EMBL" id="EGJ71403.1"/>
    </source>
</evidence>
<keyword evidence="6" id="KW-0949">S-adenosyl-L-methionine</keyword>
<comment type="similarity">
    <text evidence="2 7">Belongs to the precorrin methyltransferase family.</text>
</comment>
<evidence type="ECO:0000256" key="4">
    <source>
        <dbReference type="ARBA" id="ARBA00022603"/>
    </source>
</evidence>
<dbReference type="InterPro" id="IPR014776">
    <property type="entry name" value="4pyrrole_Mease_sub2"/>
</dbReference>
<keyword evidence="10" id="KW-1185">Reference proteome</keyword>
<evidence type="ECO:0000313" key="10">
    <source>
        <dbReference type="Proteomes" id="UP000018439"/>
    </source>
</evidence>
<dbReference type="HOGENOM" id="CLU_076014_0_0_10"/>
<dbReference type="GO" id="GO:0043781">
    <property type="term" value="F:cobalt-factor II C20-methyltransferase activity"/>
    <property type="evidence" value="ECO:0007669"/>
    <property type="project" value="UniProtKB-EC"/>
</dbReference>
<dbReference type="Gene3D" id="3.30.950.10">
    <property type="entry name" value="Methyltransferase, Cobalt-precorrin-4 Transmethylase, Domain 2"/>
    <property type="match status" value="1"/>
</dbReference>
<gene>
    <name evidence="9" type="ORF">Bcop_1199</name>
</gene>
<dbReference type="Proteomes" id="UP000018439">
    <property type="component" value="Chromosome"/>
</dbReference>
<dbReference type="EC" id="2.1.1.151" evidence="7"/>
<dbReference type="InterPro" id="IPR012382">
    <property type="entry name" value="CobI/CbiL"/>
</dbReference>
<dbReference type="InterPro" id="IPR003043">
    <property type="entry name" value="Uropor_MeTrfase_CS"/>
</dbReference>
<comment type="function">
    <text evidence="7">Methylates cobalt-precorrin-2 at the C-20 position to produce cobalt-precorrin-3A in the anaerobic cobalamin biosynthesis pathway.</text>
</comment>